<dbReference type="AlphaFoldDB" id="A0A1I7RR79"/>
<proteinExistence type="predicted"/>
<evidence type="ECO:0000313" key="2">
    <source>
        <dbReference type="EMBL" id="CAD5234847.1"/>
    </source>
</evidence>
<keyword evidence="4" id="KW-1185">Reference proteome</keyword>
<dbReference type="EMBL" id="CAJFCV020000006">
    <property type="protein sequence ID" value="CAG9130868.1"/>
    <property type="molecule type" value="Genomic_DNA"/>
</dbReference>
<dbReference type="Proteomes" id="UP000582659">
    <property type="component" value="Unassembled WGS sequence"/>
</dbReference>
<protein>
    <submittedName>
        <fullName evidence="2">(pine wood nematode) hypothetical protein</fullName>
    </submittedName>
</protein>
<dbReference type="Proteomes" id="UP000659654">
    <property type="component" value="Unassembled WGS sequence"/>
</dbReference>
<gene>
    <name evidence="2" type="ORF">BXYJ_LOCUS14938</name>
</gene>
<evidence type="ECO:0000256" key="1">
    <source>
        <dbReference type="SAM" id="MobiDB-lite"/>
    </source>
</evidence>
<accession>A0A1I7RR79</accession>
<evidence type="ECO:0000313" key="5">
    <source>
        <dbReference type="WBParaSite" id="BXY_0322600.1"/>
    </source>
</evidence>
<name>A0A1I7RR79_BURXY</name>
<sequence length="115" mass="12450">MLLGSIVQTSKKLESACPPLHDDEVNSTKERIVPLLSMSLIDGANVEREQLWRGGASDGESGSGPDGPRLHPPTHFQSQEVGCVLAFLCQARGPIHSLGLDPDRWHSSMACTHRP</sequence>
<organism evidence="3 5">
    <name type="scientific">Bursaphelenchus xylophilus</name>
    <name type="common">Pinewood nematode worm</name>
    <name type="synonym">Aphelenchoides xylophilus</name>
    <dbReference type="NCBI Taxonomy" id="6326"/>
    <lineage>
        <taxon>Eukaryota</taxon>
        <taxon>Metazoa</taxon>
        <taxon>Ecdysozoa</taxon>
        <taxon>Nematoda</taxon>
        <taxon>Chromadorea</taxon>
        <taxon>Rhabditida</taxon>
        <taxon>Tylenchina</taxon>
        <taxon>Tylenchomorpha</taxon>
        <taxon>Aphelenchoidea</taxon>
        <taxon>Aphelenchoididae</taxon>
        <taxon>Bursaphelenchus</taxon>
    </lineage>
</organism>
<dbReference type="Proteomes" id="UP000095284">
    <property type="component" value="Unplaced"/>
</dbReference>
<feature type="region of interest" description="Disordered" evidence="1">
    <location>
        <begin position="51"/>
        <end position="75"/>
    </location>
</feature>
<dbReference type="EMBL" id="CAJFDI010000006">
    <property type="protein sequence ID" value="CAD5234847.1"/>
    <property type="molecule type" value="Genomic_DNA"/>
</dbReference>
<reference evidence="2" key="2">
    <citation type="submission" date="2020-09" db="EMBL/GenBank/DDBJ databases">
        <authorList>
            <person name="Kikuchi T."/>
        </authorList>
    </citation>
    <scope>NUCLEOTIDE SEQUENCE</scope>
    <source>
        <strain evidence="2">Ka4C1</strain>
    </source>
</reference>
<evidence type="ECO:0000313" key="4">
    <source>
        <dbReference type="Proteomes" id="UP000659654"/>
    </source>
</evidence>
<reference evidence="5" key="1">
    <citation type="submission" date="2016-11" db="UniProtKB">
        <authorList>
            <consortium name="WormBaseParasite"/>
        </authorList>
    </citation>
    <scope>IDENTIFICATION</scope>
</reference>
<evidence type="ECO:0000313" key="3">
    <source>
        <dbReference type="Proteomes" id="UP000095284"/>
    </source>
</evidence>
<dbReference type="WBParaSite" id="BXY_0322600.1">
    <property type="protein sequence ID" value="BXY_0322600.1"/>
    <property type="gene ID" value="BXY_0322600"/>
</dbReference>